<dbReference type="InterPro" id="IPR018274">
    <property type="entry name" value="PEP_util_AS"/>
</dbReference>
<feature type="non-terminal residue" evidence="11">
    <location>
        <position position="401"/>
    </location>
</feature>
<dbReference type="Pfam" id="PF02896">
    <property type="entry name" value="PEP-utilizers_C"/>
    <property type="match status" value="1"/>
</dbReference>
<keyword evidence="7" id="KW-0067">ATP-binding</keyword>
<dbReference type="PANTHER" id="PTHR43030:SF1">
    <property type="entry name" value="PHOSPHOENOLPYRUVATE SYNTHASE"/>
    <property type="match status" value="1"/>
</dbReference>
<dbReference type="InterPro" id="IPR023151">
    <property type="entry name" value="PEP_util_CS"/>
</dbReference>
<dbReference type="InterPro" id="IPR015813">
    <property type="entry name" value="Pyrv/PenolPyrv_kinase-like_dom"/>
</dbReference>
<dbReference type="InterPro" id="IPR008279">
    <property type="entry name" value="PEP-util_enz_mobile_dom"/>
</dbReference>
<dbReference type="InterPro" id="IPR006319">
    <property type="entry name" value="PEP_synth"/>
</dbReference>
<dbReference type="InterPro" id="IPR036637">
    <property type="entry name" value="Phosphohistidine_dom_sf"/>
</dbReference>
<sequence>AAPGVVSGPVRVLTSPDQGDRLVAGEILVAPMTNPDWVPTIRRAAAIVTDSGGMTCHAAIVSRELGVPCIVGTRRATSVLRPGEVVTVDGSRGTVTEGRRPSAPVVTAAPTATPVAPAETSTLLYVNLAMMEHAEEVAAQPVDGVGLLRAEFLVTEALGGVHPRKLLAEGRDRDFADAMVESLLTITRPFGRRPVVYRAMDFRSNEFRGLSGGEAFEPAEDNPMIGYRGCYRYVREPDLFRLELEVLARVREETPNLHLMIPFVRTRWELEACLELVDASPLGRQRGLHRWVMAEVPSVAYRIPEYAALGIDGVSIGSNDLTQLVLGVDRDSEVCAELFDESDAAVLDAIRRIVDASRQADITCSLCGQAPSNRPEFAEELVRFGITSVSVNPDAVEATRR</sequence>
<dbReference type="Pfam" id="PF00391">
    <property type="entry name" value="PEP-utilizers"/>
    <property type="match status" value="1"/>
</dbReference>
<evidence type="ECO:0000256" key="5">
    <source>
        <dbReference type="ARBA" id="ARBA00022741"/>
    </source>
</evidence>
<evidence type="ECO:0000256" key="3">
    <source>
        <dbReference type="ARBA" id="ARBA00022679"/>
    </source>
</evidence>
<evidence type="ECO:0000256" key="8">
    <source>
        <dbReference type="ARBA" id="ARBA00022842"/>
    </source>
</evidence>
<dbReference type="PROSITE" id="PS00370">
    <property type="entry name" value="PEP_ENZYMES_PHOS_SITE"/>
    <property type="match status" value="1"/>
</dbReference>
<gene>
    <name evidence="11" type="ORF">GHK86_14135</name>
</gene>
<dbReference type="InterPro" id="IPR000121">
    <property type="entry name" value="PEP_util_C"/>
</dbReference>
<accession>A0ABW9QX34</accession>
<dbReference type="SUPFAM" id="SSF52009">
    <property type="entry name" value="Phosphohistidine domain"/>
    <property type="match status" value="1"/>
</dbReference>
<keyword evidence="4" id="KW-0479">Metal-binding</keyword>
<evidence type="ECO:0000259" key="9">
    <source>
        <dbReference type="Pfam" id="PF00391"/>
    </source>
</evidence>
<comment type="similarity">
    <text evidence="2">Belongs to the PEP-utilizing enzyme family.</text>
</comment>
<dbReference type="InterPro" id="IPR040442">
    <property type="entry name" value="Pyrv_kinase-like_dom_sf"/>
</dbReference>
<protein>
    <submittedName>
        <fullName evidence="11">Phosphoenolpyruvate synthase</fullName>
    </submittedName>
</protein>
<evidence type="ECO:0000256" key="1">
    <source>
        <dbReference type="ARBA" id="ARBA00001946"/>
    </source>
</evidence>
<keyword evidence="5" id="KW-0547">Nucleotide-binding</keyword>
<comment type="caution">
    <text evidence="11">The sequence shown here is derived from an EMBL/GenBank/DDBJ whole genome shotgun (WGS) entry which is preliminary data.</text>
</comment>
<evidence type="ECO:0000256" key="2">
    <source>
        <dbReference type="ARBA" id="ARBA00007837"/>
    </source>
</evidence>
<dbReference type="Gene3D" id="3.20.20.60">
    <property type="entry name" value="Phosphoenolpyruvate-binding domains"/>
    <property type="match status" value="1"/>
</dbReference>
<dbReference type="PROSITE" id="PS00742">
    <property type="entry name" value="PEP_ENZYMES_2"/>
    <property type="match status" value="1"/>
</dbReference>
<evidence type="ECO:0000313" key="12">
    <source>
        <dbReference type="Proteomes" id="UP000437736"/>
    </source>
</evidence>
<evidence type="ECO:0000259" key="10">
    <source>
        <dbReference type="Pfam" id="PF02896"/>
    </source>
</evidence>
<feature type="domain" description="PEP-utilising enzyme C-terminal" evidence="10">
    <location>
        <begin position="120"/>
        <end position="400"/>
    </location>
</feature>
<dbReference type="Gene3D" id="3.50.30.10">
    <property type="entry name" value="Phosphohistidine domain"/>
    <property type="match status" value="1"/>
</dbReference>
<evidence type="ECO:0000256" key="4">
    <source>
        <dbReference type="ARBA" id="ARBA00022723"/>
    </source>
</evidence>
<keyword evidence="3" id="KW-0808">Transferase</keyword>
<keyword evidence="6" id="KW-0418">Kinase</keyword>
<feature type="non-terminal residue" evidence="11">
    <location>
        <position position="1"/>
    </location>
</feature>
<evidence type="ECO:0000313" key="11">
    <source>
        <dbReference type="EMBL" id="MST33852.1"/>
    </source>
</evidence>
<evidence type="ECO:0000256" key="6">
    <source>
        <dbReference type="ARBA" id="ARBA00022777"/>
    </source>
</evidence>
<keyword evidence="12" id="KW-1185">Reference proteome</keyword>
<keyword evidence="8" id="KW-0460">Magnesium</keyword>
<comment type="cofactor">
    <cofactor evidence="1">
        <name>Mg(2+)</name>
        <dbReference type="ChEBI" id="CHEBI:18420"/>
    </cofactor>
</comment>
<dbReference type="Proteomes" id="UP000437736">
    <property type="component" value="Unassembled WGS sequence"/>
</dbReference>
<dbReference type="EMBL" id="WJHE01000748">
    <property type="protein sequence ID" value="MST33852.1"/>
    <property type="molecule type" value="Genomic_DNA"/>
</dbReference>
<evidence type="ECO:0000256" key="7">
    <source>
        <dbReference type="ARBA" id="ARBA00022840"/>
    </source>
</evidence>
<organism evidence="11 12">
    <name type="scientific">Acidiferrimicrobium australe</name>
    <dbReference type="NCBI Taxonomy" id="2664430"/>
    <lineage>
        <taxon>Bacteria</taxon>
        <taxon>Bacillati</taxon>
        <taxon>Actinomycetota</taxon>
        <taxon>Acidimicrobiia</taxon>
        <taxon>Acidimicrobiales</taxon>
        <taxon>Acidimicrobiaceae</taxon>
        <taxon>Acidiferrimicrobium</taxon>
    </lineage>
</organism>
<dbReference type="PANTHER" id="PTHR43030">
    <property type="entry name" value="PHOSPHOENOLPYRUVATE SYNTHASE"/>
    <property type="match status" value="1"/>
</dbReference>
<name>A0ABW9QX34_9ACTN</name>
<reference evidence="11 12" key="1">
    <citation type="submission" date="2019-11" db="EMBL/GenBank/DDBJ databases">
        <title>Acidiferrimicrobium australis gen. nov., sp. nov., an acidophilic and obligately heterotrophic, member of the Actinobacteria that catalyses dissimilatory oxido- reduction of iron isolated from metal-rich acidic water in Chile.</title>
        <authorList>
            <person name="Gonzalez D."/>
            <person name="Huber K."/>
            <person name="Hedrich S."/>
            <person name="Rojas-Villalobos C."/>
            <person name="Quatrini R."/>
            <person name="Dinamarca M.A."/>
            <person name="Schwarz A."/>
            <person name="Canales C."/>
            <person name="Nancucheo I."/>
        </authorList>
    </citation>
    <scope>NUCLEOTIDE SEQUENCE [LARGE SCALE GENOMIC DNA]</scope>
    <source>
        <strain evidence="11 12">USS-CCA1</strain>
    </source>
</reference>
<dbReference type="SUPFAM" id="SSF51621">
    <property type="entry name" value="Phosphoenolpyruvate/pyruvate domain"/>
    <property type="match status" value="1"/>
</dbReference>
<proteinExistence type="inferred from homology"/>
<feature type="domain" description="PEP-utilising enzyme mobile" evidence="9">
    <location>
        <begin position="24"/>
        <end position="93"/>
    </location>
</feature>